<keyword evidence="1" id="KW-0812">Transmembrane</keyword>
<gene>
    <name evidence="2" type="ORF">TrST_g3956</name>
</gene>
<comment type="caution">
    <text evidence="2">The sequence shown here is derived from an EMBL/GenBank/DDBJ whole genome shotgun (WGS) entry which is preliminary data.</text>
</comment>
<protein>
    <submittedName>
        <fullName evidence="2">Uncharacterized protein</fullName>
    </submittedName>
</protein>
<feature type="transmembrane region" description="Helical" evidence="1">
    <location>
        <begin position="352"/>
        <end position="371"/>
    </location>
</feature>
<dbReference type="PANTHER" id="PTHR35791">
    <property type="entry name" value="UPF0754 MEMBRANE PROTEIN YHEB"/>
    <property type="match status" value="1"/>
</dbReference>
<reference evidence="3" key="1">
    <citation type="journal article" date="2023" name="Commun. Biol.">
        <title>Genome analysis of Parmales, the sister group of diatoms, reveals the evolutionary specialization of diatoms from phago-mixotrophs to photoautotrophs.</title>
        <authorList>
            <person name="Ban H."/>
            <person name="Sato S."/>
            <person name="Yoshikawa S."/>
            <person name="Yamada K."/>
            <person name="Nakamura Y."/>
            <person name="Ichinomiya M."/>
            <person name="Sato N."/>
            <person name="Blanc-Mathieu R."/>
            <person name="Endo H."/>
            <person name="Kuwata A."/>
            <person name="Ogata H."/>
        </authorList>
    </citation>
    <scope>NUCLEOTIDE SEQUENCE [LARGE SCALE GENOMIC DNA]</scope>
    <source>
        <strain evidence="3">NIES 3701</strain>
    </source>
</reference>
<evidence type="ECO:0000256" key="1">
    <source>
        <dbReference type="SAM" id="Phobius"/>
    </source>
</evidence>
<dbReference type="AlphaFoldDB" id="A0A9W6ZVY8"/>
<evidence type="ECO:0000313" key="2">
    <source>
        <dbReference type="EMBL" id="GMH57504.1"/>
    </source>
</evidence>
<dbReference type="Proteomes" id="UP001165085">
    <property type="component" value="Unassembled WGS sequence"/>
</dbReference>
<feature type="transmembrane region" description="Helical" evidence="1">
    <location>
        <begin position="123"/>
        <end position="144"/>
    </location>
</feature>
<accession>A0A9W6ZVY8</accession>
<dbReference type="EMBL" id="BRXY01000047">
    <property type="protein sequence ID" value="GMH57504.1"/>
    <property type="molecule type" value="Genomic_DNA"/>
</dbReference>
<evidence type="ECO:0000313" key="3">
    <source>
        <dbReference type="Proteomes" id="UP001165085"/>
    </source>
</evidence>
<dbReference type="SUPFAM" id="SSF47769">
    <property type="entry name" value="SAM/Pointed domain"/>
    <property type="match status" value="1"/>
</dbReference>
<keyword evidence="1" id="KW-1133">Transmembrane helix</keyword>
<feature type="transmembrane region" description="Helical" evidence="1">
    <location>
        <begin position="561"/>
        <end position="580"/>
    </location>
</feature>
<proteinExistence type="predicted"/>
<dbReference type="OrthoDB" id="410754at2759"/>
<keyword evidence="3" id="KW-1185">Reference proteome</keyword>
<dbReference type="InterPro" id="IPR013761">
    <property type="entry name" value="SAM/pointed_sf"/>
</dbReference>
<dbReference type="PANTHER" id="PTHR35791:SF1">
    <property type="entry name" value="UPF0754 MEMBRANE PROTEIN YHEB"/>
    <property type="match status" value="1"/>
</dbReference>
<name>A0A9W6ZVY8_9STRA</name>
<organism evidence="2 3">
    <name type="scientific">Triparma strigata</name>
    <dbReference type="NCBI Taxonomy" id="1606541"/>
    <lineage>
        <taxon>Eukaryota</taxon>
        <taxon>Sar</taxon>
        <taxon>Stramenopiles</taxon>
        <taxon>Ochrophyta</taxon>
        <taxon>Bolidophyceae</taxon>
        <taxon>Parmales</taxon>
        <taxon>Triparmaceae</taxon>
        <taxon>Triparma</taxon>
    </lineage>
</organism>
<feature type="transmembrane region" description="Helical" evidence="1">
    <location>
        <begin position="383"/>
        <end position="406"/>
    </location>
</feature>
<keyword evidence="1" id="KW-0472">Membrane</keyword>
<sequence length="581" mass="64739">MDNIADLETGELSTPLLSSSRSIDPMQWNEEETLSYLLGSRFADLAPKFDKVDGKELCFLTERQIVGIVGGARGCVLFNEIKALRKAAELDSQRTLKKLKSKSLKTLAEPSDKQANQGNFPPLVYLPSLRFSIVMIFLITFVALALTVGSDTLTSVVGTDLETIIAYGSIPIISLLFTYFHIWAALYMTFFPLTYVGVGPQIPGTNVRFPLGWQGIIPFKAEKMARMAVKLMTEQLIDVKTEFSKIDVARVATEMDSVVLEKLQDVISSTFERHQKEVWDLLPDDVRDELVVKGSEAGPEVVKCIMAEVKEDILSVFDIEEFVVSFMTSNKSLLNKVFIRCGWDELCFIRDCGAILGGFFGLLQMLLWIPLHPEEKDPFMHPGWQSLSVFLGFGLIVGSATNWLALKIIFEPVEPINICGIYTLQGLFLKRQKEISAVYGKITATEVLSARNIIREMLHGPNSPTLKSLIRRHLEVGCDEFIGSAIRPLITAAIGDVVIKMRTEAVDTIMSSLDETMSVTENYLQEALDMEHTMSTRMGALPSAQFERLLHPVFEEDEWKLVVMGGVLGVVIGAVQAFFIN</sequence>
<feature type="transmembrane region" description="Helical" evidence="1">
    <location>
        <begin position="164"/>
        <end position="186"/>
    </location>
</feature>